<dbReference type="AlphaFoldDB" id="A0A848MI32"/>
<evidence type="ECO:0000313" key="1">
    <source>
        <dbReference type="EMBL" id="NMP26652.1"/>
    </source>
</evidence>
<dbReference type="EMBL" id="JAADJU010000003">
    <property type="protein sequence ID" value="NMP26652.1"/>
    <property type="molecule type" value="Genomic_DNA"/>
</dbReference>
<name>A0A848MI32_9GAMM</name>
<accession>A0A848MI32</accession>
<proteinExistence type="predicted"/>
<comment type="caution">
    <text evidence="1">The sequence shown here is derived from an EMBL/GenBank/DDBJ whole genome shotgun (WGS) entry which is preliminary data.</text>
</comment>
<dbReference type="RefSeq" id="WP_169402344.1">
    <property type="nucleotide sequence ID" value="NZ_JAADJU010000003.1"/>
</dbReference>
<reference evidence="1 2" key="1">
    <citation type="submission" date="2020-01" db="EMBL/GenBank/DDBJ databases">
        <authorList>
            <person name="Lee S.D."/>
        </authorList>
    </citation>
    <scope>NUCLEOTIDE SEQUENCE [LARGE SCALE GENOMIC DNA]</scope>
    <source>
        <strain evidence="1 2">SAP-1</strain>
    </source>
</reference>
<dbReference type="GO" id="GO:0030151">
    <property type="term" value="F:molybdenum ion binding"/>
    <property type="evidence" value="ECO:0007669"/>
    <property type="project" value="InterPro"/>
</dbReference>
<dbReference type="GO" id="GO:0009399">
    <property type="term" value="P:nitrogen fixation"/>
    <property type="evidence" value="ECO:0007669"/>
    <property type="project" value="InterPro"/>
</dbReference>
<organism evidence="1 2">
    <name type="scientific">Rouxiella aceris</name>
    <dbReference type="NCBI Taxonomy" id="2703884"/>
    <lineage>
        <taxon>Bacteria</taxon>
        <taxon>Pseudomonadati</taxon>
        <taxon>Pseudomonadota</taxon>
        <taxon>Gammaproteobacteria</taxon>
        <taxon>Enterobacterales</taxon>
        <taxon>Yersiniaceae</taxon>
        <taxon>Rouxiella</taxon>
    </lineage>
</organism>
<gene>
    <name evidence="1" type="ORF">GW590_07235</name>
</gene>
<reference evidence="1 2" key="2">
    <citation type="submission" date="2020-06" db="EMBL/GenBank/DDBJ databases">
        <title>Polyphasic characterization of a Rahnella strain isolated from tree sap.</title>
        <authorList>
            <person name="Kim I.S."/>
        </authorList>
    </citation>
    <scope>NUCLEOTIDE SEQUENCE [LARGE SCALE GENOMIC DNA]</scope>
    <source>
        <strain evidence="1 2">SAP-1</strain>
    </source>
</reference>
<dbReference type="Pfam" id="PF04891">
    <property type="entry name" value="NifQ"/>
    <property type="match status" value="1"/>
</dbReference>
<protein>
    <submittedName>
        <fullName evidence="1">Nitrogen fixation protein NifQ</fullName>
    </submittedName>
</protein>
<evidence type="ECO:0000313" key="2">
    <source>
        <dbReference type="Proteomes" id="UP000585363"/>
    </source>
</evidence>
<dbReference type="Proteomes" id="UP000585363">
    <property type="component" value="Unassembled WGS sequence"/>
</dbReference>
<dbReference type="InterPro" id="IPR006975">
    <property type="entry name" value="NifQ"/>
</dbReference>
<keyword evidence="2" id="KW-1185">Reference proteome</keyword>
<sequence length="172" mass="19711">MNGADYWLRRLLALYWGGQAHFPARMGLPAVAWQELLVRLGCVEPAIAPGQIEQQALIGLLLHSRRNERQQLAQWLAQSLTADAAPMHELIATASMGFDHLWQDLGLDSRAELRELMSDCFPELVRLNQQNMRWKKFFYRQQCMRSLGEIVCRAPSCEQCCEKSLCFAEESD</sequence>